<sequence length="68" mass="7233">MGHSVLRPRTNKGMGLKSSAAEGEAQIKAHLETSFHFGCFVVVATTISTHLDSPILPEQTIGPGFGIR</sequence>
<dbReference type="InParanoid" id="A0A2P5EYW9"/>
<reference evidence="2" key="1">
    <citation type="submission" date="2016-06" db="EMBL/GenBank/DDBJ databases">
        <title>Parallel loss of symbiosis genes in relatives of nitrogen-fixing non-legume Parasponia.</title>
        <authorList>
            <person name="Van Velzen R."/>
            <person name="Holmer R."/>
            <person name="Bu F."/>
            <person name="Rutten L."/>
            <person name="Van Zeijl A."/>
            <person name="Liu W."/>
            <person name="Santuari L."/>
            <person name="Cao Q."/>
            <person name="Sharma T."/>
            <person name="Shen D."/>
            <person name="Roswanjaya Y."/>
            <person name="Wardhani T."/>
            <person name="Kalhor M.S."/>
            <person name="Jansen J."/>
            <person name="Van den Hoogen J."/>
            <person name="Gungor B."/>
            <person name="Hartog M."/>
            <person name="Hontelez J."/>
            <person name="Verver J."/>
            <person name="Yang W.-C."/>
            <person name="Schijlen E."/>
            <person name="Repin R."/>
            <person name="Schilthuizen M."/>
            <person name="Schranz E."/>
            <person name="Heidstra R."/>
            <person name="Miyata K."/>
            <person name="Fedorova E."/>
            <person name="Kohlen W."/>
            <person name="Bisseling T."/>
            <person name="Smit S."/>
            <person name="Geurts R."/>
        </authorList>
    </citation>
    <scope>NUCLEOTIDE SEQUENCE [LARGE SCALE GENOMIC DNA]</scope>
    <source>
        <strain evidence="2">cv. RG33-2</strain>
    </source>
</reference>
<keyword evidence="2" id="KW-1185">Reference proteome</keyword>
<proteinExistence type="predicted"/>
<accession>A0A2P5EYW9</accession>
<comment type="caution">
    <text evidence="1">The sequence shown here is derived from an EMBL/GenBank/DDBJ whole genome shotgun (WGS) entry which is preliminary data.</text>
</comment>
<evidence type="ECO:0000313" key="1">
    <source>
        <dbReference type="EMBL" id="PON90736.1"/>
    </source>
</evidence>
<organism evidence="1 2">
    <name type="scientific">Trema orientale</name>
    <name type="common">Charcoal tree</name>
    <name type="synonym">Celtis orientalis</name>
    <dbReference type="NCBI Taxonomy" id="63057"/>
    <lineage>
        <taxon>Eukaryota</taxon>
        <taxon>Viridiplantae</taxon>
        <taxon>Streptophyta</taxon>
        <taxon>Embryophyta</taxon>
        <taxon>Tracheophyta</taxon>
        <taxon>Spermatophyta</taxon>
        <taxon>Magnoliopsida</taxon>
        <taxon>eudicotyledons</taxon>
        <taxon>Gunneridae</taxon>
        <taxon>Pentapetalae</taxon>
        <taxon>rosids</taxon>
        <taxon>fabids</taxon>
        <taxon>Rosales</taxon>
        <taxon>Cannabaceae</taxon>
        <taxon>Trema</taxon>
    </lineage>
</organism>
<name>A0A2P5EYW9_TREOI</name>
<dbReference type="OrthoDB" id="10353779at2759"/>
<dbReference type="EMBL" id="JXTC01000080">
    <property type="protein sequence ID" value="PON90736.1"/>
    <property type="molecule type" value="Genomic_DNA"/>
</dbReference>
<dbReference type="Proteomes" id="UP000237000">
    <property type="component" value="Unassembled WGS sequence"/>
</dbReference>
<dbReference type="AlphaFoldDB" id="A0A2P5EYW9"/>
<protein>
    <submittedName>
        <fullName evidence="1">Uncharacterized protein</fullName>
    </submittedName>
</protein>
<gene>
    <name evidence="1" type="ORF">TorRG33x02_133740</name>
</gene>
<evidence type="ECO:0000313" key="2">
    <source>
        <dbReference type="Proteomes" id="UP000237000"/>
    </source>
</evidence>